<feature type="compositionally biased region" description="Basic and acidic residues" evidence="1">
    <location>
        <begin position="36"/>
        <end position="56"/>
    </location>
</feature>
<dbReference type="EMBL" id="SMOL01000231">
    <property type="protein sequence ID" value="KAB2623212.1"/>
    <property type="molecule type" value="Genomic_DNA"/>
</dbReference>
<keyword evidence="2" id="KW-0675">Receptor</keyword>
<dbReference type="Proteomes" id="UP000327157">
    <property type="component" value="Chromosome 4"/>
</dbReference>
<accession>A0A5N5HAQ6</accession>
<reference evidence="3" key="2">
    <citation type="submission" date="2019-10" db="EMBL/GenBank/DDBJ databases">
        <title>A de novo genome assembly of a pear dwarfing rootstock.</title>
        <authorList>
            <person name="Wang F."/>
            <person name="Wang J."/>
            <person name="Li S."/>
            <person name="Zhang Y."/>
            <person name="Fang M."/>
            <person name="Ma L."/>
            <person name="Zhao Y."/>
            <person name="Jiang S."/>
        </authorList>
    </citation>
    <scope>NUCLEOTIDE SEQUENCE [LARGE SCALE GENOMIC DNA]</scope>
</reference>
<evidence type="ECO:0000256" key="1">
    <source>
        <dbReference type="SAM" id="MobiDB-lite"/>
    </source>
</evidence>
<keyword evidence="2" id="KW-0808">Transferase</keyword>
<evidence type="ECO:0000313" key="3">
    <source>
        <dbReference type="Proteomes" id="UP000327157"/>
    </source>
</evidence>
<sequence length="69" mass="7328">MTLQSLLLTGESVGNVSTCAAYPSWCGVVISLERGRNADEAKSSQREDAKRHKGDEAGLSSPVVFGGFR</sequence>
<dbReference type="AlphaFoldDB" id="A0A5N5HAQ6"/>
<reference evidence="2 3" key="1">
    <citation type="submission" date="2019-09" db="EMBL/GenBank/DDBJ databases">
        <authorList>
            <person name="Ou C."/>
        </authorList>
    </citation>
    <scope>NUCLEOTIDE SEQUENCE [LARGE SCALE GENOMIC DNA]</scope>
    <source>
        <strain evidence="2">S2</strain>
        <tissue evidence="2">Leaf</tissue>
    </source>
</reference>
<reference evidence="2 3" key="3">
    <citation type="submission" date="2019-11" db="EMBL/GenBank/DDBJ databases">
        <title>A de novo genome assembly of a pear dwarfing rootstock.</title>
        <authorList>
            <person name="Wang F."/>
            <person name="Wang J."/>
            <person name="Li S."/>
            <person name="Zhang Y."/>
            <person name="Fang M."/>
            <person name="Ma L."/>
            <person name="Zhao Y."/>
            <person name="Jiang S."/>
        </authorList>
    </citation>
    <scope>NUCLEOTIDE SEQUENCE [LARGE SCALE GENOMIC DNA]</scope>
    <source>
        <strain evidence="2">S2</strain>
        <tissue evidence="2">Leaf</tissue>
    </source>
</reference>
<dbReference type="GO" id="GO:0016301">
    <property type="term" value="F:kinase activity"/>
    <property type="evidence" value="ECO:0007669"/>
    <property type="project" value="UniProtKB-KW"/>
</dbReference>
<protein>
    <submittedName>
        <fullName evidence="2">LRR receptor-like serine/threonine-protein kinase RKF3</fullName>
    </submittedName>
</protein>
<gene>
    <name evidence="2" type="ORF">D8674_025394</name>
</gene>
<name>A0A5N5HAQ6_9ROSA</name>
<organism evidence="2 3">
    <name type="scientific">Pyrus ussuriensis x Pyrus communis</name>
    <dbReference type="NCBI Taxonomy" id="2448454"/>
    <lineage>
        <taxon>Eukaryota</taxon>
        <taxon>Viridiplantae</taxon>
        <taxon>Streptophyta</taxon>
        <taxon>Embryophyta</taxon>
        <taxon>Tracheophyta</taxon>
        <taxon>Spermatophyta</taxon>
        <taxon>Magnoliopsida</taxon>
        <taxon>eudicotyledons</taxon>
        <taxon>Gunneridae</taxon>
        <taxon>Pentapetalae</taxon>
        <taxon>rosids</taxon>
        <taxon>fabids</taxon>
        <taxon>Rosales</taxon>
        <taxon>Rosaceae</taxon>
        <taxon>Amygdaloideae</taxon>
        <taxon>Maleae</taxon>
        <taxon>Pyrus</taxon>
    </lineage>
</organism>
<feature type="region of interest" description="Disordered" evidence="1">
    <location>
        <begin position="36"/>
        <end position="69"/>
    </location>
</feature>
<evidence type="ECO:0000313" key="2">
    <source>
        <dbReference type="EMBL" id="KAB2623212.1"/>
    </source>
</evidence>
<comment type="caution">
    <text evidence="2">The sequence shown here is derived from an EMBL/GenBank/DDBJ whole genome shotgun (WGS) entry which is preliminary data.</text>
</comment>
<keyword evidence="2" id="KW-0418">Kinase</keyword>
<keyword evidence="3" id="KW-1185">Reference proteome</keyword>
<proteinExistence type="predicted"/>